<proteinExistence type="predicted"/>
<organism evidence="2 3">
    <name type="scientific">Streptomyces lonegramiae</name>
    <dbReference type="NCBI Taxonomy" id="3075524"/>
    <lineage>
        <taxon>Bacteria</taxon>
        <taxon>Bacillati</taxon>
        <taxon>Actinomycetota</taxon>
        <taxon>Actinomycetes</taxon>
        <taxon>Kitasatosporales</taxon>
        <taxon>Streptomycetaceae</taxon>
        <taxon>Streptomyces</taxon>
    </lineage>
</organism>
<accession>A0ABU2X5F9</accession>
<gene>
    <name evidence="2" type="ORF">RND15_00175</name>
</gene>
<name>A0ABU2X5F9_9ACTN</name>
<comment type="caution">
    <text evidence="2">The sequence shown here is derived from an EMBL/GenBank/DDBJ whole genome shotgun (WGS) entry which is preliminary data.</text>
</comment>
<dbReference type="Proteomes" id="UP001180754">
    <property type="component" value="Unassembled WGS sequence"/>
</dbReference>
<reference evidence="2" key="1">
    <citation type="submission" date="2024-05" db="EMBL/GenBank/DDBJ databases">
        <title>30 novel species of actinomycetes from the DSMZ collection.</title>
        <authorList>
            <person name="Nouioui I."/>
        </authorList>
    </citation>
    <scope>NUCLEOTIDE SEQUENCE</scope>
    <source>
        <strain evidence="2">DSM 41529</strain>
    </source>
</reference>
<evidence type="ECO:0000313" key="3">
    <source>
        <dbReference type="Proteomes" id="UP001180754"/>
    </source>
</evidence>
<dbReference type="RefSeq" id="WP_311721400.1">
    <property type="nucleotide sequence ID" value="NZ_JAVRFD010000001.1"/>
</dbReference>
<protein>
    <submittedName>
        <fullName evidence="2">Uncharacterized protein</fullName>
    </submittedName>
</protein>
<sequence>MKHRDHLDRAASISSAEITCHRDMWNFLVKHAVNGDLFRPPGKATEQADGRVSVHASGPTLTAALEALWSLQHEAKTALGVQAVARIFYQRIGEALAKAKPADETTHREESGESSQPDFPPTRMVIDDRPLAGATN</sequence>
<feature type="region of interest" description="Disordered" evidence="1">
    <location>
        <begin position="98"/>
        <end position="136"/>
    </location>
</feature>
<evidence type="ECO:0000256" key="1">
    <source>
        <dbReference type="SAM" id="MobiDB-lite"/>
    </source>
</evidence>
<evidence type="ECO:0000313" key="2">
    <source>
        <dbReference type="EMBL" id="MDT0541146.1"/>
    </source>
</evidence>
<dbReference type="EMBL" id="JAVRFD010000001">
    <property type="protein sequence ID" value="MDT0541146.1"/>
    <property type="molecule type" value="Genomic_DNA"/>
</dbReference>
<keyword evidence="3" id="KW-1185">Reference proteome</keyword>
<feature type="compositionally biased region" description="Basic and acidic residues" evidence="1">
    <location>
        <begin position="100"/>
        <end position="111"/>
    </location>
</feature>